<dbReference type="AlphaFoldDB" id="A0A1G6TM08"/>
<dbReference type="SUPFAM" id="SSF51735">
    <property type="entry name" value="NAD(P)-binding Rossmann-fold domains"/>
    <property type="match status" value="1"/>
</dbReference>
<dbReference type="Pfam" id="PF08240">
    <property type="entry name" value="ADH_N"/>
    <property type="match status" value="1"/>
</dbReference>
<evidence type="ECO:0000313" key="4">
    <source>
        <dbReference type="EMBL" id="SDD30091.1"/>
    </source>
</evidence>
<dbReference type="STRING" id="637679.GCA_001550055_00606"/>
<dbReference type="FunFam" id="3.40.50.720:FF:000053">
    <property type="entry name" value="Quinone oxidoreductase 1"/>
    <property type="match status" value="1"/>
</dbReference>
<evidence type="ECO:0000256" key="2">
    <source>
        <dbReference type="ARBA" id="ARBA00023002"/>
    </source>
</evidence>
<dbReference type="InterPro" id="IPR011032">
    <property type="entry name" value="GroES-like_sf"/>
</dbReference>
<dbReference type="SMART" id="SM00829">
    <property type="entry name" value="PKS_ER"/>
    <property type="match status" value="1"/>
</dbReference>
<dbReference type="Pfam" id="PF00107">
    <property type="entry name" value="ADH_zinc_N"/>
    <property type="match status" value="1"/>
</dbReference>
<dbReference type="NCBIfam" id="NF008024">
    <property type="entry name" value="PRK10754.1"/>
    <property type="match status" value="1"/>
</dbReference>
<evidence type="ECO:0000256" key="1">
    <source>
        <dbReference type="ARBA" id="ARBA00022857"/>
    </source>
</evidence>
<dbReference type="GO" id="GO:0008270">
    <property type="term" value="F:zinc ion binding"/>
    <property type="evidence" value="ECO:0007669"/>
    <property type="project" value="InterPro"/>
</dbReference>
<dbReference type="EMBL" id="FNAK01000001">
    <property type="protein sequence ID" value="SDD30091.1"/>
    <property type="molecule type" value="Genomic_DNA"/>
</dbReference>
<dbReference type="GO" id="GO:0003960">
    <property type="term" value="F:quinone reductase (NADPH) activity"/>
    <property type="evidence" value="ECO:0007669"/>
    <property type="project" value="InterPro"/>
</dbReference>
<protein>
    <submittedName>
        <fullName evidence="4">NADPH2:quinone reductase</fullName>
    </submittedName>
</protein>
<dbReference type="InterPro" id="IPR013149">
    <property type="entry name" value="ADH-like_C"/>
</dbReference>
<keyword evidence="5" id="KW-1185">Reference proteome</keyword>
<reference evidence="4 5" key="1">
    <citation type="submission" date="2016-10" db="EMBL/GenBank/DDBJ databases">
        <authorList>
            <person name="de Groot N.N."/>
        </authorList>
    </citation>
    <scope>NUCLEOTIDE SEQUENCE [LARGE SCALE GENOMIC DNA]</scope>
    <source>
        <strain evidence="4 5">CGMCC 1.9109</strain>
    </source>
</reference>
<dbReference type="GO" id="GO:0005829">
    <property type="term" value="C:cytosol"/>
    <property type="evidence" value="ECO:0007669"/>
    <property type="project" value="TreeGrafter"/>
</dbReference>
<dbReference type="GO" id="GO:0035925">
    <property type="term" value="F:mRNA 3'-UTR AU-rich region binding"/>
    <property type="evidence" value="ECO:0007669"/>
    <property type="project" value="TreeGrafter"/>
</dbReference>
<dbReference type="Proteomes" id="UP000183685">
    <property type="component" value="Unassembled WGS sequence"/>
</dbReference>
<proteinExistence type="predicted"/>
<evidence type="ECO:0000313" key="5">
    <source>
        <dbReference type="Proteomes" id="UP000183685"/>
    </source>
</evidence>
<feature type="domain" description="Enoyl reductase (ER)" evidence="3">
    <location>
        <begin position="11"/>
        <end position="322"/>
    </location>
</feature>
<keyword evidence="2" id="KW-0560">Oxidoreductase</keyword>
<name>A0A1G6TM08_9PROT</name>
<dbReference type="CDD" id="cd05286">
    <property type="entry name" value="QOR2"/>
    <property type="match status" value="1"/>
</dbReference>
<accession>A0A1G6TM08</accession>
<dbReference type="GO" id="GO:0070402">
    <property type="term" value="F:NADPH binding"/>
    <property type="evidence" value="ECO:0007669"/>
    <property type="project" value="TreeGrafter"/>
</dbReference>
<dbReference type="InterPro" id="IPR002364">
    <property type="entry name" value="Quin_OxRdtase/zeta-crystal_CS"/>
</dbReference>
<dbReference type="InterPro" id="IPR020843">
    <property type="entry name" value="ER"/>
</dbReference>
<dbReference type="InterPro" id="IPR013154">
    <property type="entry name" value="ADH-like_N"/>
</dbReference>
<dbReference type="PANTHER" id="PTHR48106">
    <property type="entry name" value="QUINONE OXIDOREDUCTASE PIG3-RELATED"/>
    <property type="match status" value="1"/>
</dbReference>
<dbReference type="Gene3D" id="3.40.50.720">
    <property type="entry name" value="NAD(P)-binding Rossmann-like Domain"/>
    <property type="match status" value="1"/>
</dbReference>
<dbReference type="InterPro" id="IPR036291">
    <property type="entry name" value="NAD(P)-bd_dom_sf"/>
</dbReference>
<dbReference type="PROSITE" id="PS01162">
    <property type="entry name" value="QOR_ZETA_CRYSTAL"/>
    <property type="match status" value="1"/>
</dbReference>
<dbReference type="SUPFAM" id="SSF50129">
    <property type="entry name" value="GroES-like"/>
    <property type="match status" value="1"/>
</dbReference>
<keyword evidence="1" id="KW-0521">NADP</keyword>
<gene>
    <name evidence="4" type="ORF">SAMN04488071_0283</name>
</gene>
<organism evidence="4 5">
    <name type="scientific">Kordiimonas lacus</name>
    <dbReference type="NCBI Taxonomy" id="637679"/>
    <lineage>
        <taxon>Bacteria</taxon>
        <taxon>Pseudomonadati</taxon>
        <taxon>Pseudomonadota</taxon>
        <taxon>Alphaproteobacteria</taxon>
        <taxon>Kordiimonadales</taxon>
        <taxon>Kordiimonadaceae</taxon>
        <taxon>Kordiimonas</taxon>
    </lineage>
</organism>
<sequence length="324" mass="34267">MVKAIRMEAFGGTDVLKWQDVELGAPGVGEVRIRHTAIGLNFIDTYHRTGLYPLPLPATPGLEAVGVVEAVGDGVGGLAVGDRVGYPIGPIGAYAEARNIPADKIVKIPDSVSDEDAAALMLKGCTVEFLTERLYPVKAGETVLLHAAAGGLGLIACQWLKALGATVIGTVGSEEKAELARANGCTHTVLYREEDFVARVREITNGEGVPVVYDSVGKATFMGSLDCLKRRGVMVTFGNATGPVDPVPPALLAQKGSLFLTRPTLMDYAATRADMVHSTSRVFEMIASGKLKSQINQRFALKDAAKAHEALEARETSGQTILIP</sequence>
<dbReference type="RefSeq" id="WP_175445637.1">
    <property type="nucleotide sequence ID" value="NZ_FNAK01000001.1"/>
</dbReference>
<dbReference type="PANTHER" id="PTHR48106:SF13">
    <property type="entry name" value="QUINONE OXIDOREDUCTASE-RELATED"/>
    <property type="match status" value="1"/>
</dbReference>
<dbReference type="Gene3D" id="3.90.180.10">
    <property type="entry name" value="Medium-chain alcohol dehydrogenases, catalytic domain"/>
    <property type="match status" value="1"/>
</dbReference>
<evidence type="ECO:0000259" key="3">
    <source>
        <dbReference type="SMART" id="SM00829"/>
    </source>
</evidence>
<dbReference type="InterPro" id="IPR047618">
    <property type="entry name" value="QOR-like"/>
</dbReference>